<sequence>MLEKHEILGTDKSIYEKQGEQHFDYEEIIHLNEDINDYVLDGYVSINKFDKEFGLGTRGFSRVDLQACKLDNKPLSQDEKDKLFDAYQTALIGENQKAIESLENIGYENLRSVDQQVLDNLYKKTDQVYKLFDKKPSLVKGIVNEMLANNKGDELLKIQEKMESKSPYVDFEVAYINKDWKKVVELKDEVDLNGRREKQIVEAFTSLKKYKEAKDFAQKVGNPVLLEEIKAWRNHGHSCFLCEIVIRSQFHTTYEPEA</sequence>
<name>E7CGS5_BACTU</name>
<dbReference type="EMBL" id="HM037272">
    <property type="protein sequence ID" value="ADU03214.1"/>
    <property type="molecule type" value="Genomic_DNA"/>
</dbReference>
<gene>
    <name evidence="1" type="ORF">pBMB0558_00760</name>
</gene>
<geneLocation type="plasmid" evidence="1">
    <name>pBMB0558</name>
</geneLocation>
<accession>E7CGS5</accession>
<protein>
    <submittedName>
        <fullName evidence="1">Uncharacterized protein</fullName>
    </submittedName>
</protein>
<reference evidence="1" key="1">
    <citation type="journal article" date="2010" name="J. Biol. Chem.">
        <title>Genome-wide Screening Reveals the Genetic Determinants of an Antibiotic Insecticide in Bacillus thuringiensis.</title>
        <authorList>
            <person name="Liu X.Y."/>
            <person name="Ruan L.F."/>
            <person name="Hu Z.F."/>
            <person name="Peng D.H."/>
            <person name="Cao S.Y."/>
            <person name="Yu Z.N."/>
            <person name="Liu Y."/>
            <person name="Zheng J.S."/>
            <person name="Sun M."/>
        </authorList>
    </citation>
    <scope>NUCLEOTIDE SEQUENCE</scope>
    <source>
        <strain evidence="1">CT-43</strain>
        <plasmid evidence="1">pBMB0558</plasmid>
    </source>
</reference>
<organism evidence="1">
    <name type="scientific">Bacillus thuringiensis serovar chinensis CT-43</name>
    <dbReference type="NCBI Taxonomy" id="541229"/>
    <lineage>
        <taxon>Bacteria</taxon>
        <taxon>Bacillati</taxon>
        <taxon>Bacillota</taxon>
        <taxon>Bacilli</taxon>
        <taxon>Bacillales</taxon>
        <taxon>Bacillaceae</taxon>
        <taxon>Bacillus</taxon>
        <taxon>Bacillus cereus group</taxon>
    </lineage>
</organism>
<dbReference type="AlphaFoldDB" id="E7CGS5"/>
<proteinExistence type="predicted"/>
<keyword evidence="1" id="KW-0614">Plasmid</keyword>
<evidence type="ECO:0000313" key="1">
    <source>
        <dbReference type="EMBL" id="ADU03214.1"/>
    </source>
</evidence>